<dbReference type="Proteomes" id="UP001596091">
    <property type="component" value="Unassembled WGS sequence"/>
</dbReference>
<name>A0ABW1EJV2_9BACT</name>
<organism evidence="1 2">
    <name type="scientific">Acidicapsa dinghuensis</name>
    <dbReference type="NCBI Taxonomy" id="2218256"/>
    <lineage>
        <taxon>Bacteria</taxon>
        <taxon>Pseudomonadati</taxon>
        <taxon>Acidobacteriota</taxon>
        <taxon>Terriglobia</taxon>
        <taxon>Terriglobales</taxon>
        <taxon>Acidobacteriaceae</taxon>
        <taxon>Acidicapsa</taxon>
    </lineage>
</organism>
<proteinExistence type="predicted"/>
<dbReference type="EMBL" id="JBHSPH010000009">
    <property type="protein sequence ID" value="MFC5864285.1"/>
    <property type="molecule type" value="Genomic_DNA"/>
</dbReference>
<evidence type="ECO:0000313" key="1">
    <source>
        <dbReference type="EMBL" id="MFC5864285.1"/>
    </source>
</evidence>
<gene>
    <name evidence="1" type="ORF">ACFPT7_18410</name>
</gene>
<evidence type="ECO:0008006" key="3">
    <source>
        <dbReference type="Google" id="ProtNLM"/>
    </source>
</evidence>
<reference evidence="2" key="1">
    <citation type="journal article" date="2019" name="Int. J. Syst. Evol. Microbiol.">
        <title>The Global Catalogue of Microorganisms (GCM) 10K type strain sequencing project: providing services to taxonomists for standard genome sequencing and annotation.</title>
        <authorList>
            <consortium name="The Broad Institute Genomics Platform"/>
            <consortium name="The Broad Institute Genome Sequencing Center for Infectious Disease"/>
            <person name="Wu L."/>
            <person name="Ma J."/>
        </authorList>
    </citation>
    <scope>NUCLEOTIDE SEQUENCE [LARGE SCALE GENOMIC DNA]</scope>
    <source>
        <strain evidence="2">JCM 4087</strain>
    </source>
</reference>
<sequence length="144" mass="15970">MQRSKWTKVTLRMQQKQVAAGTGPVALLYTDNVSDHLLSMGLGAYRIHLEGENGEPPRTEWYHRLLGDPGYAPLMTTLNVSSGVLVAPENTYCWSFLLGAFYEALPPGKYSLYLEVEDPATGSARAWLRTNSEEFTVAQATTTK</sequence>
<keyword evidence="2" id="KW-1185">Reference proteome</keyword>
<protein>
    <recommendedName>
        <fullName evidence="3">DUF4832 domain-containing protein</fullName>
    </recommendedName>
</protein>
<comment type="caution">
    <text evidence="1">The sequence shown here is derived from an EMBL/GenBank/DDBJ whole genome shotgun (WGS) entry which is preliminary data.</text>
</comment>
<evidence type="ECO:0000313" key="2">
    <source>
        <dbReference type="Proteomes" id="UP001596091"/>
    </source>
</evidence>
<accession>A0ABW1EJV2</accession>